<dbReference type="PANTHER" id="PTHR45947:SF3">
    <property type="entry name" value="SULFOQUINOVOSYL TRANSFERASE SQD2"/>
    <property type="match status" value="1"/>
</dbReference>
<dbReference type="CDD" id="cd03814">
    <property type="entry name" value="GT4-like"/>
    <property type="match status" value="1"/>
</dbReference>
<dbReference type="AlphaFoldDB" id="A0A7Z0CJR0"/>
<dbReference type="Gene3D" id="3.40.50.2000">
    <property type="entry name" value="Glycogen Phosphorylase B"/>
    <property type="match status" value="2"/>
</dbReference>
<dbReference type="GO" id="GO:0016758">
    <property type="term" value="F:hexosyltransferase activity"/>
    <property type="evidence" value="ECO:0007669"/>
    <property type="project" value="TreeGrafter"/>
</dbReference>
<sequence length="385" mass="42034">MTKPGTTRLRVLVVTESFLPQINGVTNSVRRVLEHLSAEGHHAQLVAPTGPDSYAGFRVKRARGANLPFYPDFRLGLETRRRLRTVMTQYRPDVVHIASPATLGYQASRAAAELGIPTVAIYQTDLVGFAERYDLPGGARAMATLTRRIHHHVDRTLAPSTASIEQLRELGVPEVHRWGRGVDLVAFNPRHRDEELRRRISPDGRLLVGYVGRLAAEKELDLLTHLADDPRYRLVVVGGGPDEQRLKGLLGDRAAFLGLLHGDDLSRAYASLDVFVHTGRYETFCQSAQEALASAVPVVAPAAGGPVDVVAHGATGLLYRPGDGRDLAAAVDRLASDAGLRATMGATALRAVQERSWFAINEQLMEHYRAVIGPRATSRTSYRAA</sequence>
<organism evidence="5 6">
    <name type="scientific">Nocardioides aromaticivorans</name>
    <dbReference type="NCBI Taxonomy" id="200618"/>
    <lineage>
        <taxon>Bacteria</taxon>
        <taxon>Bacillati</taxon>
        <taxon>Actinomycetota</taxon>
        <taxon>Actinomycetes</taxon>
        <taxon>Propionibacteriales</taxon>
        <taxon>Nocardioidaceae</taxon>
        <taxon>Nocardioides</taxon>
    </lineage>
</organism>
<feature type="domain" description="Glycosyl transferase family 1" evidence="3">
    <location>
        <begin position="194"/>
        <end position="348"/>
    </location>
</feature>
<dbReference type="InterPro" id="IPR050194">
    <property type="entry name" value="Glycosyltransferase_grp1"/>
</dbReference>
<evidence type="ECO:0000313" key="5">
    <source>
        <dbReference type="EMBL" id="NYI43319.1"/>
    </source>
</evidence>
<dbReference type="RefSeq" id="WP_179647549.1">
    <property type="nucleotide sequence ID" value="NZ_JACBZM010000001.1"/>
</dbReference>
<dbReference type="Proteomes" id="UP000562045">
    <property type="component" value="Unassembled WGS sequence"/>
</dbReference>
<dbReference type="PANTHER" id="PTHR45947">
    <property type="entry name" value="SULFOQUINOVOSYL TRANSFERASE SQD2"/>
    <property type="match status" value="1"/>
</dbReference>
<evidence type="ECO:0000256" key="1">
    <source>
        <dbReference type="ARBA" id="ARBA00022676"/>
    </source>
</evidence>
<dbReference type="EC" id="2.4.1.-" evidence="5"/>
<name>A0A7Z0CJR0_9ACTN</name>
<protein>
    <submittedName>
        <fullName evidence="5">Phosphatidylinositol alpha 1,6-mannosyltransferase</fullName>
        <ecNumber evidence="5">2.4.1.-</ecNumber>
    </submittedName>
</protein>
<evidence type="ECO:0000256" key="2">
    <source>
        <dbReference type="ARBA" id="ARBA00022679"/>
    </source>
</evidence>
<dbReference type="InterPro" id="IPR001296">
    <property type="entry name" value="Glyco_trans_1"/>
</dbReference>
<evidence type="ECO:0000259" key="3">
    <source>
        <dbReference type="Pfam" id="PF00534"/>
    </source>
</evidence>
<dbReference type="InterPro" id="IPR028098">
    <property type="entry name" value="Glyco_trans_4-like_N"/>
</dbReference>
<accession>A0A7Z0CJR0</accession>
<dbReference type="Pfam" id="PF13439">
    <property type="entry name" value="Glyco_transf_4"/>
    <property type="match status" value="1"/>
</dbReference>
<comment type="caution">
    <text evidence="5">The sequence shown here is derived from an EMBL/GenBank/DDBJ whole genome shotgun (WGS) entry which is preliminary data.</text>
</comment>
<reference evidence="5 6" key="1">
    <citation type="submission" date="2020-07" db="EMBL/GenBank/DDBJ databases">
        <title>Sequencing the genomes of 1000 actinobacteria strains.</title>
        <authorList>
            <person name="Klenk H.-P."/>
        </authorList>
    </citation>
    <scope>NUCLEOTIDE SEQUENCE [LARGE SCALE GENOMIC DNA]</scope>
    <source>
        <strain evidence="5 6">DSM 15131</strain>
    </source>
</reference>
<dbReference type="SUPFAM" id="SSF53756">
    <property type="entry name" value="UDP-Glycosyltransferase/glycogen phosphorylase"/>
    <property type="match status" value="1"/>
</dbReference>
<dbReference type="EMBL" id="JACBZM010000001">
    <property type="protein sequence ID" value="NYI43319.1"/>
    <property type="molecule type" value="Genomic_DNA"/>
</dbReference>
<dbReference type="GO" id="GO:1901137">
    <property type="term" value="P:carbohydrate derivative biosynthetic process"/>
    <property type="evidence" value="ECO:0007669"/>
    <property type="project" value="UniProtKB-ARBA"/>
</dbReference>
<evidence type="ECO:0000313" key="6">
    <source>
        <dbReference type="Proteomes" id="UP000562045"/>
    </source>
</evidence>
<gene>
    <name evidence="5" type="ORF">BJ993_000399</name>
</gene>
<keyword evidence="1 5" id="KW-0328">Glycosyltransferase</keyword>
<dbReference type="Pfam" id="PF00534">
    <property type="entry name" value="Glycos_transf_1"/>
    <property type="match status" value="1"/>
</dbReference>
<keyword evidence="2 5" id="KW-0808">Transferase</keyword>
<feature type="domain" description="Glycosyltransferase subfamily 4-like N-terminal" evidence="4">
    <location>
        <begin position="22"/>
        <end position="184"/>
    </location>
</feature>
<evidence type="ECO:0000259" key="4">
    <source>
        <dbReference type="Pfam" id="PF13439"/>
    </source>
</evidence>
<proteinExistence type="predicted"/>